<sequence>MEFKEDLKKAFYKDMAEKNRSGLSSSSPKEGVKCKGRKREERLEVEPAVAGNHTPTLKSVYGQYFGY</sequence>
<dbReference type="AlphaFoldDB" id="A0AAP0LV57"/>
<feature type="compositionally biased region" description="Basic and acidic residues" evidence="1">
    <location>
        <begin position="30"/>
        <end position="39"/>
    </location>
</feature>
<proteinExistence type="predicted"/>
<reference evidence="2 3" key="1">
    <citation type="submission" date="2024-05" db="EMBL/GenBank/DDBJ databases">
        <title>Haplotype-resolved chromosome-level genome assembly of Huyou (Citrus changshanensis).</title>
        <authorList>
            <person name="Miao C."/>
            <person name="Chen W."/>
            <person name="Wu Y."/>
            <person name="Wang L."/>
            <person name="Zhao S."/>
            <person name="Grierson D."/>
            <person name="Xu C."/>
            <person name="Chen K."/>
        </authorList>
    </citation>
    <scope>NUCLEOTIDE SEQUENCE [LARGE SCALE GENOMIC DNA]</scope>
    <source>
        <strain evidence="2">01-14</strain>
        <tissue evidence="2">Leaf</tissue>
    </source>
</reference>
<gene>
    <name evidence="2" type="ORF">WN944_019387</name>
</gene>
<comment type="caution">
    <text evidence="2">The sequence shown here is derived from an EMBL/GenBank/DDBJ whole genome shotgun (WGS) entry which is preliminary data.</text>
</comment>
<evidence type="ECO:0000256" key="1">
    <source>
        <dbReference type="SAM" id="MobiDB-lite"/>
    </source>
</evidence>
<organism evidence="2 3">
    <name type="scientific">Citrus x changshan-huyou</name>
    <dbReference type="NCBI Taxonomy" id="2935761"/>
    <lineage>
        <taxon>Eukaryota</taxon>
        <taxon>Viridiplantae</taxon>
        <taxon>Streptophyta</taxon>
        <taxon>Embryophyta</taxon>
        <taxon>Tracheophyta</taxon>
        <taxon>Spermatophyta</taxon>
        <taxon>Magnoliopsida</taxon>
        <taxon>eudicotyledons</taxon>
        <taxon>Gunneridae</taxon>
        <taxon>Pentapetalae</taxon>
        <taxon>rosids</taxon>
        <taxon>malvids</taxon>
        <taxon>Sapindales</taxon>
        <taxon>Rutaceae</taxon>
        <taxon>Aurantioideae</taxon>
        <taxon>Citrus</taxon>
    </lineage>
</organism>
<name>A0AAP0LV57_9ROSI</name>
<protein>
    <submittedName>
        <fullName evidence="2">Uncharacterized protein</fullName>
    </submittedName>
</protein>
<dbReference type="EMBL" id="JBCGBO010000007">
    <property type="protein sequence ID" value="KAK9187988.1"/>
    <property type="molecule type" value="Genomic_DNA"/>
</dbReference>
<feature type="region of interest" description="Disordered" evidence="1">
    <location>
        <begin position="18"/>
        <end position="39"/>
    </location>
</feature>
<evidence type="ECO:0000313" key="2">
    <source>
        <dbReference type="EMBL" id="KAK9187988.1"/>
    </source>
</evidence>
<dbReference type="Proteomes" id="UP001428341">
    <property type="component" value="Unassembled WGS sequence"/>
</dbReference>
<accession>A0AAP0LV57</accession>
<keyword evidence="3" id="KW-1185">Reference proteome</keyword>
<evidence type="ECO:0000313" key="3">
    <source>
        <dbReference type="Proteomes" id="UP001428341"/>
    </source>
</evidence>